<evidence type="ECO:0000259" key="4">
    <source>
        <dbReference type="Pfam" id="PF26449"/>
    </source>
</evidence>
<dbReference type="Gene3D" id="3.40.50.300">
    <property type="entry name" value="P-loop containing nucleotide triphosphate hydrolases"/>
    <property type="match status" value="2"/>
</dbReference>
<keyword evidence="2" id="KW-1133">Transmembrane helix</keyword>
<feature type="domain" description="DUF8128" evidence="4">
    <location>
        <begin position="63"/>
        <end position="358"/>
    </location>
</feature>
<dbReference type="InterPro" id="IPR002789">
    <property type="entry name" value="HerA_central"/>
</dbReference>
<dbReference type="Pfam" id="PF26449">
    <property type="entry name" value="DUF8128"/>
    <property type="match status" value="1"/>
</dbReference>
<feature type="compositionally biased region" description="Pro residues" evidence="1">
    <location>
        <begin position="845"/>
        <end position="865"/>
    </location>
</feature>
<reference evidence="5 6" key="1">
    <citation type="journal article" date="2016" name="Nat. Commun.">
        <title>Thousands of microbial genomes shed light on interconnected biogeochemical processes in an aquifer system.</title>
        <authorList>
            <person name="Anantharaman K."/>
            <person name="Brown C.T."/>
            <person name="Hug L.A."/>
            <person name="Sharon I."/>
            <person name="Castelle C.J."/>
            <person name="Probst A.J."/>
            <person name="Thomas B.C."/>
            <person name="Singh A."/>
            <person name="Wilkins M.J."/>
            <person name="Karaoz U."/>
            <person name="Brodie E.L."/>
            <person name="Williams K.H."/>
            <person name="Hubbard S.S."/>
            <person name="Banfield J.F."/>
        </authorList>
    </citation>
    <scope>NUCLEOTIDE SEQUENCE [LARGE SCALE GENOMIC DNA]</scope>
</reference>
<name>A0A1G2F8Q8_9BACT</name>
<feature type="transmembrane region" description="Helical" evidence="2">
    <location>
        <begin position="6"/>
        <end position="27"/>
    </location>
</feature>
<feature type="compositionally biased region" description="Low complexity" evidence="1">
    <location>
        <begin position="821"/>
        <end position="844"/>
    </location>
</feature>
<keyword evidence="2" id="KW-0812">Transmembrane</keyword>
<evidence type="ECO:0000313" key="6">
    <source>
        <dbReference type="Proteomes" id="UP000179099"/>
    </source>
</evidence>
<gene>
    <name evidence="5" type="ORF">A2Y98_03180</name>
</gene>
<dbReference type="AlphaFoldDB" id="A0A1G2F8Q8"/>
<proteinExistence type="predicted"/>
<accession>A0A1G2F8Q8</accession>
<dbReference type="InterPro" id="IPR058441">
    <property type="entry name" value="DUF8128"/>
</dbReference>
<dbReference type="STRING" id="1801992.A2Y98_03180"/>
<feature type="compositionally biased region" description="Pro residues" evidence="1">
    <location>
        <begin position="811"/>
        <end position="820"/>
    </location>
</feature>
<evidence type="ECO:0000256" key="1">
    <source>
        <dbReference type="SAM" id="MobiDB-lite"/>
    </source>
</evidence>
<comment type="caution">
    <text evidence="5">The sequence shown here is derived from an EMBL/GenBank/DDBJ whole genome shotgun (WGS) entry which is preliminary data.</text>
</comment>
<dbReference type="Proteomes" id="UP000179099">
    <property type="component" value="Unassembled WGS sequence"/>
</dbReference>
<evidence type="ECO:0000259" key="3">
    <source>
        <dbReference type="Pfam" id="PF01935"/>
    </source>
</evidence>
<keyword evidence="2" id="KW-0472">Membrane</keyword>
<feature type="domain" description="Helicase HerA central" evidence="3">
    <location>
        <begin position="392"/>
        <end position="519"/>
    </location>
</feature>
<dbReference type="PANTHER" id="PTHR30121">
    <property type="entry name" value="UNCHARACTERIZED PROTEIN YJGR-RELATED"/>
    <property type="match status" value="1"/>
</dbReference>
<dbReference type="Pfam" id="PF01935">
    <property type="entry name" value="DUF87"/>
    <property type="match status" value="1"/>
</dbReference>
<protein>
    <submittedName>
        <fullName evidence="5">Uncharacterized protein</fullName>
    </submittedName>
</protein>
<feature type="region of interest" description="Disordered" evidence="1">
    <location>
        <begin position="805"/>
        <end position="874"/>
    </location>
</feature>
<dbReference type="SUPFAM" id="SSF52540">
    <property type="entry name" value="P-loop containing nucleoside triphosphate hydrolases"/>
    <property type="match status" value="1"/>
</dbReference>
<evidence type="ECO:0000313" key="5">
    <source>
        <dbReference type="EMBL" id="OGZ34383.1"/>
    </source>
</evidence>
<dbReference type="InterPro" id="IPR051162">
    <property type="entry name" value="T4SS_component"/>
</dbReference>
<dbReference type="PANTHER" id="PTHR30121:SF6">
    <property type="entry name" value="SLR6007 PROTEIN"/>
    <property type="match status" value="1"/>
</dbReference>
<dbReference type="EMBL" id="MHMW01000012">
    <property type="protein sequence ID" value="OGZ34383.1"/>
    <property type="molecule type" value="Genomic_DNA"/>
</dbReference>
<dbReference type="InterPro" id="IPR027417">
    <property type="entry name" value="P-loop_NTPase"/>
</dbReference>
<evidence type="ECO:0000256" key="2">
    <source>
        <dbReference type="SAM" id="Phobius"/>
    </source>
</evidence>
<sequence length="874" mass="96680">MDVNLILVPLTIGLFLCTALLAVWLGIEAARSKGSVFRALSVSLFLITLPKTIQKKEGEQQKTEKEIIGAMEQLYSSLGSFKSGQKDNFVYGQPAIVFEMAIPHIGQEISFYMAVSRRIETVVEKQIHGFFPEAQVEKIKDYNIFNPTGISAASYLSLSKNYFLPFKTYKNLERDPLGEIINSFNKINEVGEGAAIQIILSPVSEDWRKRGLQIAGEMQKNKTFSKAQHETSATGKIMKTIKTDQKKKEANMPQQTAITPMQQEQIKALEEKASKIGFAANIRLVASAANKVNADEILRGLEGAFAQFAHPNFNAFKINRVSGGALKKLIYNFSFRFFDSGQKMILNTEELTSIFHLPVIPLGAPQLKSVKAKQASAPLSLSKEGLILGKNLFRGQEVDVRIQKDDRRRHLYFIGQTGTGKSSALGSLIAQDILSGDGVGVIDPHGDLVEKMLSVVPLNRAEDVVFIDPSDLERPVGLNMLEYDARYPEQKTFIVNELINIFDKLYDLKTTGGPIFEQYTRNALLLLMDDPETNATLMEVPKILADKAFRSSLLAKCKNPVVKDFWEKEAEKAGGEASLQNIVPYITSKFNVFIANDYMRPIIGQAKSTINYREIIDNKKILLVNLSKGRLGDINSNLLGMINIGKLLMAAFSRVDAPEDQRQDFYFYIDEFQNFATDSIATILSEARKYRLNLTIAHQFIGQLLDKIKNAVFGNIGSIVAMRVGAEDAEFLVKQFEPVFDKNDLINIDNFNGYIKLLINGATSPSFNIRFNQPPKGDAEIGKSMKQLSRLKYGREKAVVEKEILERGKPALPPEKPAPPLSLSSAPPAKPTSAQPPVSSVPLAPSAPPAPPPAPLSAPLPPPKPISSTTQPTN</sequence>
<organism evidence="5 6">
    <name type="scientific">Candidatus Portnoybacteria bacterium RBG_19FT_COMBO_36_7</name>
    <dbReference type="NCBI Taxonomy" id="1801992"/>
    <lineage>
        <taxon>Bacteria</taxon>
        <taxon>Candidatus Portnoyibacteriota</taxon>
    </lineage>
</organism>